<name>A0A7W7P1N1_PSENT</name>
<dbReference type="Proteomes" id="UP000566995">
    <property type="component" value="Unassembled WGS sequence"/>
</dbReference>
<keyword evidence="1" id="KW-0175">Coiled coil</keyword>
<protein>
    <submittedName>
        <fullName evidence="2">Chaperone modulatory protein CbpM</fullName>
    </submittedName>
</protein>
<dbReference type="EMBL" id="JACHLI010000016">
    <property type="protein sequence ID" value="MBB4864998.1"/>
    <property type="molecule type" value="Genomic_DNA"/>
</dbReference>
<dbReference type="Pfam" id="PF13591">
    <property type="entry name" value="MerR_2"/>
    <property type="match status" value="1"/>
</dbReference>
<evidence type="ECO:0000256" key="1">
    <source>
        <dbReference type="SAM" id="Coils"/>
    </source>
</evidence>
<gene>
    <name evidence="2" type="ORF">HNP46_003874</name>
</gene>
<dbReference type="AlphaFoldDB" id="A0A7W7P1N1"/>
<reference evidence="2 3" key="1">
    <citation type="submission" date="2020-08" db="EMBL/GenBank/DDBJ databases">
        <title>Functional genomics of gut bacteria from endangered species of beetles.</title>
        <authorList>
            <person name="Carlos-Shanley C."/>
        </authorList>
    </citation>
    <scope>NUCLEOTIDE SEQUENCE [LARGE SCALE GENOMIC DNA]</scope>
    <source>
        <strain evidence="2 3">S00179</strain>
    </source>
</reference>
<organism evidence="2 3">
    <name type="scientific">Pseudomonas nitroreducens</name>
    <dbReference type="NCBI Taxonomy" id="46680"/>
    <lineage>
        <taxon>Bacteria</taxon>
        <taxon>Pseudomonadati</taxon>
        <taxon>Pseudomonadota</taxon>
        <taxon>Gammaproteobacteria</taxon>
        <taxon>Pseudomonadales</taxon>
        <taxon>Pseudomonadaceae</taxon>
        <taxon>Pseudomonas</taxon>
    </lineage>
</organism>
<feature type="coiled-coil region" evidence="1">
    <location>
        <begin position="73"/>
        <end position="100"/>
    </location>
</feature>
<proteinExistence type="predicted"/>
<sequence>MTTTVMVVDLDELCQSVNLPRDVLVEIVEVGIVEPREQRAGHWVFDYQAVSVVRRAVRLRREFELDWPGIALALRLLDEVDELRAENRYLRQRLARLLED</sequence>
<accession>A0A7W7P1N1</accession>
<evidence type="ECO:0000313" key="2">
    <source>
        <dbReference type="EMBL" id="MBB4864998.1"/>
    </source>
</evidence>
<evidence type="ECO:0000313" key="3">
    <source>
        <dbReference type="Proteomes" id="UP000566995"/>
    </source>
</evidence>
<dbReference type="Gene3D" id="1.10.1660.10">
    <property type="match status" value="1"/>
</dbReference>
<dbReference type="RefSeq" id="WP_225594885.1">
    <property type="nucleotide sequence ID" value="NZ_JACHLI010000016.1"/>
</dbReference>
<comment type="caution">
    <text evidence="2">The sequence shown here is derived from an EMBL/GenBank/DDBJ whole genome shotgun (WGS) entry which is preliminary data.</text>
</comment>